<dbReference type="InterPro" id="IPR037202">
    <property type="entry name" value="ESCRT_assembly_dom"/>
</dbReference>
<reference evidence="10" key="2">
    <citation type="journal article" date="2023" name="Science">
        <title>Genomic signatures of disease resistance in endangered staghorn corals.</title>
        <authorList>
            <person name="Vollmer S.V."/>
            <person name="Selwyn J.D."/>
            <person name="Despard B.A."/>
            <person name="Roesel C.L."/>
        </authorList>
    </citation>
    <scope>NUCLEOTIDE SEQUENCE</scope>
    <source>
        <strain evidence="10">K2</strain>
    </source>
</reference>
<dbReference type="Proteomes" id="UP001249851">
    <property type="component" value="Unassembled WGS sequence"/>
</dbReference>
<dbReference type="InterPro" id="IPR016135">
    <property type="entry name" value="UBQ-conjugating_enzyme/RWD"/>
</dbReference>
<keyword evidence="3 7" id="KW-0813">Transport</keyword>
<dbReference type="GO" id="GO:0006623">
    <property type="term" value="P:protein targeting to vacuole"/>
    <property type="evidence" value="ECO:0007669"/>
    <property type="project" value="TreeGrafter"/>
</dbReference>
<gene>
    <name evidence="10" type="ORF">P5673_001043</name>
</gene>
<evidence type="ECO:0000313" key="10">
    <source>
        <dbReference type="EMBL" id="KAK2573393.1"/>
    </source>
</evidence>
<dbReference type="InterPro" id="IPR029012">
    <property type="entry name" value="Helix_hairpin_bin_sf"/>
</dbReference>
<accession>A0AAD9VG69</accession>
<dbReference type="Pfam" id="PF07200">
    <property type="entry name" value="Mod_r"/>
    <property type="match status" value="1"/>
</dbReference>
<dbReference type="GO" id="GO:0031902">
    <property type="term" value="C:late endosome membrane"/>
    <property type="evidence" value="ECO:0007669"/>
    <property type="project" value="UniProtKB-SubCell"/>
</dbReference>
<dbReference type="GO" id="GO:0000813">
    <property type="term" value="C:ESCRT I complex"/>
    <property type="evidence" value="ECO:0007669"/>
    <property type="project" value="TreeGrafter"/>
</dbReference>
<keyword evidence="11" id="KW-1185">Reference proteome</keyword>
<dbReference type="EMBL" id="JARQWQ010000002">
    <property type="protein sequence ID" value="KAK2573393.1"/>
    <property type="molecule type" value="Genomic_DNA"/>
</dbReference>
<name>A0AAD9VG69_ACRCE</name>
<comment type="function">
    <text evidence="6">Component of the ESCRT-I complex, a regulator of vesicular trafficking process. Required for the sorting of endocytic ubiquitinated cargos into multivesicular bodies. May be involved in cell growth and differentiation.</text>
</comment>
<dbReference type="InterPro" id="IPR009851">
    <property type="entry name" value="Mod_r"/>
</dbReference>
<evidence type="ECO:0000256" key="1">
    <source>
        <dbReference type="ARBA" id="ARBA00004633"/>
    </source>
</evidence>
<protein>
    <submittedName>
        <fullName evidence="10">Vacuolar protein sorting-associated protein 37A</fullName>
    </submittedName>
</protein>
<comment type="similarity">
    <text evidence="2">Belongs to the VPS37 family.</text>
</comment>
<keyword evidence="4" id="KW-0967">Endosome</keyword>
<dbReference type="GO" id="GO:0043162">
    <property type="term" value="P:ubiquitin-dependent protein catabolic process via the multivesicular body sorting pathway"/>
    <property type="evidence" value="ECO:0007669"/>
    <property type="project" value="TreeGrafter"/>
</dbReference>
<evidence type="ECO:0000256" key="5">
    <source>
        <dbReference type="ARBA" id="ARBA00022927"/>
    </source>
</evidence>
<sequence>MSWLFGSSKTSKSQLPPTTALQQQRMKQVDSLRSFHNINEVQRDVEYRVTVSLGNSTIFLNITLPPQFPNERPVVKVAPQLLHPWVNDQMMVVGCSAINNFYMHSNLGRAVMDIINEFKDHPPQFIGSQTSQTPFTTSPSSFQPLSSYSFAGYQPRFPPPSSAPPIPPSLSSLNSPLSQYAPPSVSSPVTAMSHSPANAQITQTTPSRPPPIPPRPSAKAPSSFAELDSFSHLKTALYTENGRFPAKAGRLRRLESQVYGGLNSGVKKFDVDKEKVMLKNEELARFNLSLQSKLETSKDELLKMCERLSDLKQTFAKSSQKQQELTEVLSMASIRTQMEIAANEAEEQSEAIADEFLAKQMPLEEFIQKFLEKRKLCHSRRAKEDKLRHLHTRY</sequence>
<feature type="compositionally biased region" description="Pro residues" evidence="8">
    <location>
        <begin position="158"/>
        <end position="168"/>
    </location>
</feature>
<feature type="region of interest" description="Disordered" evidence="8">
    <location>
        <begin position="158"/>
        <end position="224"/>
    </location>
</feature>
<dbReference type="Gene3D" id="1.10.287.660">
    <property type="entry name" value="Helix hairpin bin"/>
    <property type="match status" value="1"/>
</dbReference>
<evidence type="ECO:0000256" key="2">
    <source>
        <dbReference type="ARBA" id="ARBA00007617"/>
    </source>
</evidence>
<evidence type="ECO:0000256" key="6">
    <source>
        <dbReference type="ARBA" id="ARBA00025010"/>
    </source>
</evidence>
<keyword evidence="5 7" id="KW-0653">Protein transport</keyword>
<comment type="subcellular location">
    <subcellularLocation>
        <location evidence="1">Late endosome membrane</location>
        <topology evidence="1">Peripheral membrane protein</topology>
    </subcellularLocation>
</comment>
<comment type="caution">
    <text evidence="10">The sequence shown here is derived from an EMBL/GenBank/DDBJ whole genome shotgun (WGS) entry which is preliminary data.</text>
</comment>
<dbReference type="PANTHER" id="PTHR13678">
    <property type="entry name" value="VACUOLAR PROTEIN SORTING-ASSOCIATED PROTEIN 37"/>
    <property type="match status" value="1"/>
</dbReference>
<evidence type="ECO:0000259" key="9">
    <source>
        <dbReference type="PROSITE" id="PS51314"/>
    </source>
</evidence>
<feature type="compositionally biased region" description="Polar residues" evidence="8">
    <location>
        <begin position="184"/>
        <end position="205"/>
    </location>
</feature>
<reference evidence="10" key="1">
    <citation type="journal article" date="2023" name="G3 (Bethesda)">
        <title>Whole genome assembly and annotation of the endangered Caribbean coral Acropora cervicornis.</title>
        <authorList>
            <person name="Selwyn J.D."/>
            <person name="Vollmer S.V."/>
        </authorList>
    </citation>
    <scope>NUCLEOTIDE SEQUENCE</scope>
    <source>
        <strain evidence="10">K2</strain>
    </source>
</reference>
<feature type="domain" description="VPS37 C-terminal" evidence="9">
    <location>
        <begin position="312"/>
        <end position="394"/>
    </location>
</feature>
<evidence type="ECO:0000256" key="4">
    <source>
        <dbReference type="ARBA" id="ARBA00022753"/>
    </source>
</evidence>
<proteinExistence type="inferred from homology"/>
<feature type="compositionally biased region" description="Low complexity" evidence="8">
    <location>
        <begin position="169"/>
        <end position="178"/>
    </location>
</feature>
<evidence type="ECO:0000313" key="11">
    <source>
        <dbReference type="Proteomes" id="UP001249851"/>
    </source>
</evidence>
<evidence type="ECO:0000256" key="7">
    <source>
        <dbReference type="PROSITE-ProRule" id="PRU00646"/>
    </source>
</evidence>
<evidence type="ECO:0000256" key="3">
    <source>
        <dbReference type="ARBA" id="ARBA00022448"/>
    </source>
</evidence>
<feature type="compositionally biased region" description="Pro residues" evidence="8">
    <location>
        <begin position="207"/>
        <end position="216"/>
    </location>
</feature>
<dbReference type="GO" id="GO:0006612">
    <property type="term" value="P:protein targeting to membrane"/>
    <property type="evidence" value="ECO:0007669"/>
    <property type="project" value="TreeGrafter"/>
</dbReference>
<dbReference type="SUPFAM" id="SSF140111">
    <property type="entry name" value="Endosomal sorting complex assembly domain"/>
    <property type="match status" value="1"/>
</dbReference>
<dbReference type="PROSITE" id="PS51314">
    <property type="entry name" value="VPS37_C"/>
    <property type="match status" value="1"/>
</dbReference>
<evidence type="ECO:0000256" key="8">
    <source>
        <dbReference type="SAM" id="MobiDB-lite"/>
    </source>
</evidence>
<dbReference type="PANTHER" id="PTHR13678:SF2">
    <property type="entry name" value="VACUOLAR PROTEIN SORTING-ASSOCIATED PROTEIN 37A"/>
    <property type="match status" value="1"/>
</dbReference>
<organism evidence="10 11">
    <name type="scientific">Acropora cervicornis</name>
    <name type="common">Staghorn coral</name>
    <dbReference type="NCBI Taxonomy" id="6130"/>
    <lineage>
        <taxon>Eukaryota</taxon>
        <taxon>Metazoa</taxon>
        <taxon>Cnidaria</taxon>
        <taxon>Anthozoa</taxon>
        <taxon>Hexacorallia</taxon>
        <taxon>Scleractinia</taxon>
        <taxon>Astrocoeniina</taxon>
        <taxon>Acroporidae</taxon>
        <taxon>Acropora</taxon>
    </lineage>
</organism>
<dbReference type="SUPFAM" id="SSF54495">
    <property type="entry name" value="UBC-like"/>
    <property type="match status" value="1"/>
</dbReference>
<dbReference type="AlphaFoldDB" id="A0AAD9VG69"/>
<feature type="region of interest" description="Disordered" evidence="8">
    <location>
        <begin position="1"/>
        <end position="20"/>
    </location>
</feature>